<proteinExistence type="predicted"/>
<comment type="caution">
    <text evidence="1">The sequence shown here is derived from an EMBL/GenBank/DDBJ whole genome shotgun (WGS) entry which is preliminary data.</text>
</comment>
<dbReference type="EMBL" id="JAEAOA010000800">
    <property type="protein sequence ID" value="KAK3605544.1"/>
    <property type="molecule type" value="Genomic_DNA"/>
</dbReference>
<accession>A0AAE0T875</accession>
<reference evidence="1" key="2">
    <citation type="journal article" date="2021" name="Genome Biol. Evol.">
        <title>Developing a high-quality reference genome for a parasitic bivalve with doubly uniparental inheritance (Bivalvia: Unionida).</title>
        <authorList>
            <person name="Smith C.H."/>
        </authorList>
    </citation>
    <scope>NUCLEOTIDE SEQUENCE</scope>
    <source>
        <strain evidence="1">CHS0354</strain>
        <tissue evidence="1">Mantle</tissue>
    </source>
</reference>
<organism evidence="1 2">
    <name type="scientific">Potamilus streckersoni</name>
    <dbReference type="NCBI Taxonomy" id="2493646"/>
    <lineage>
        <taxon>Eukaryota</taxon>
        <taxon>Metazoa</taxon>
        <taxon>Spiralia</taxon>
        <taxon>Lophotrochozoa</taxon>
        <taxon>Mollusca</taxon>
        <taxon>Bivalvia</taxon>
        <taxon>Autobranchia</taxon>
        <taxon>Heteroconchia</taxon>
        <taxon>Palaeoheterodonta</taxon>
        <taxon>Unionida</taxon>
        <taxon>Unionoidea</taxon>
        <taxon>Unionidae</taxon>
        <taxon>Ambleminae</taxon>
        <taxon>Lampsilini</taxon>
        <taxon>Potamilus</taxon>
    </lineage>
</organism>
<reference evidence="1" key="3">
    <citation type="submission" date="2023-05" db="EMBL/GenBank/DDBJ databases">
        <authorList>
            <person name="Smith C.H."/>
        </authorList>
    </citation>
    <scope>NUCLEOTIDE SEQUENCE</scope>
    <source>
        <strain evidence="1">CHS0354</strain>
        <tissue evidence="1">Mantle</tissue>
    </source>
</reference>
<sequence>MMKQMHDSVCLDTEDAIILQCLGKKLSENLTEVRKTFWQKFDEEHNSEDSYLEELDNWFGELKFRGLGVAFHCIIINTKLGLGDPGLVKLHLWFCMRRQEGGAASGLKT</sequence>
<reference evidence="1" key="1">
    <citation type="journal article" date="2021" name="Genome Biol. Evol.">
        <title>A High-Quality Reference Genome for a Parasitic Bivalve with Doubly Uniparental Inheritance (Bivalvia: Unionida).</title>
        <authorList>
            <person name="Smith C.H."/>
        </authorList>
    </citation>
    <scope>NUCLEOTIDE SEQUENCE</scope>
    <source>
        <strain evidence="1">CHS0354</strain>
    </source>
</reference>
<dbReference type="AlphaFoldDB" id="A0AAE0T875"/>
<name>A0AAE0T875_9BIVA</name>
<keyword evidence="2" id="KW-1185">Reference proteome</keyword>
<dbReference type="Proteomes" id="UP001195483">
    <property type="component" value="Unassembled WGS sequence"/>
</dbReference>
<evidence type="ECO:0000313" key="2">
    <source>
        <dbReference type="Proteomes" id="UP001195483"/>
    </source>
</evidence>
<evidence type="ECO:0000313" key="1">
    <source>
        <dbReference type="EMBL" id="KAK3605544.1"/>
    </source>
</evidence>
<gene>
    <name evidence="1" type="ORF">CHS0354_013173</name>
</gene>
<protein>
    <submittedName>
        <fullName evidence="1">Uncharacterized protein</fullName>
    </submittedName>
</protein>